<organism evidence="2 3">
    <name type="scientific">Cognatilysobacter lacus</name>
    <dbReference type="NCBI Taxonomy" id="1643323"/>
    <lineage>
        <taxon>Bacteria</taxon>
        <taxon>Pseudomonadati</taxon>
        <taxon>Pseudomonadota</taxon>
        <taxon>Gammaproteobacteria</taxon>
        <taxon>Lysobacterales</taxon>
        <taxon>Lysobacteraceae</taxon>
        <taxon>Cognatilysobacter</taxon>
    </lineage>
</organism>
<evidence type="ECO:0000313" key="2">
    <source>
        <dbReference type="EMBL" id="TZF86830.1"/>
    </source>
</evidence>
<feature type="chain" id="PRO_5022940095" description="DUF2059 domain-containing protein" evidence="1">
    <location>
        <begin position="19"/>
        <end position="182"/>
    </location>
</feature>
<evidence type="ECO:0000256" key="1">
    <source>
        <dbReference type="SAM" id="SignalP"/>
    </source>
</evidence>
<protein>
    <recommendedName>
        <fullName evidence="4">DUF2059 domain-containing protein</fullName>
    </recommendedName>
</protein>
<keyword evidence="3" id="KW-1185">Reference proteome</keyword>
<dbReference type="Proteomes" id="UP000323164">
    <property type="component" value="Unassembled WGS sequence"/>
</dbReference>
<keyword evidence="1" id="KW-0732">Signal</keyword>
<evidence type="ECO:0000313" key="3">
    <source>
        <dbReference type="Proteomes" id="UP000323164"/>
    </source>
</evidence>
<reference evidence="2 3" key="1">
    <citation type="submission" date="2019-08" db="EMBL/GenBank/DDBJ databases">
        <title>Draft genome sequence of Lysobacter sp. UKS-15.</title>
        <authorList>
            <person name="Im W.-T."/>
        </authorList>
    </citation>
    <scope>NUCLEOTIDE SEQUENCE [LARGE SCALE GENOMIC DNA]</scope>
    <source>
        <strain evidence="2 3">UKS-15</strain>
    </source>
</reference>
<dbReference type="RefSeq" id="WP_149353558.1">
    <property type="nucleotide sequence ID" value="NZ_VTRV01000158.1"/>
</dbReference>
<evidence type="ECO:0008006" key="4">
    <source>
        <dbReference type="Google" id="ProtNLM"/>
    </source>
</evidence>
<proteinExistence type="predicted"/>
<dbReference type="OrthoDB" id="6026104at2"/>
<dbReference type="AlphaFoldDB" id="A0A5D8YWT9"/>
<feature type="signal peptide" evidence="1">
    <location>
        <begin position="1"/>
        <end position="18"/>
    </location>
</feature>
<name>A0A5D8YWT9_9GAMM</name>
<gene>
    <name evidence="2" type="ORF">FW784_11895</name>
</gene>
<comment type="caution">
    <text evidence="2">The sequence shown here is derived from an EMBL/GenBank/DDBJ whole genome shotgun (WGS) entry which is preliminary data.</text>
</comment>
<dbReference type="EMBL" id="VTRV01000158">
    <property type="protein sequence ID" value="TZF86830.1"/>
    <property type="molecule type" value="Genomic_DNA"/>
</dbReference>
<accession>A0A5D8YWT9</accession>
<sequence>MKSMFFAVALAVSLPASAAAPTEAQAREIEHLFGFDTMLGVVVQHMAAQMDEPSMTQTQKSCVASSVGASIEQRLLKSLSTSFADGENIEAWKRFGATGGGGRMLKLLQGTMMAVANDTKAPDIGPELETFSPSERQDLVAFMQTPAAAVLQSGLSKNLNLDGAETEAMRQQVVAACGLQKR</sequence>